<dbReference type="PANTHER" id="PTHR14859">
    <property type="entry name" value="CALCOFLUOR WHITE HYPERSENSITIVE PROTEIN PRECURSOR"/>
    <property type="match status" value="1"/>
</dbReference>
<dbReference type="GO" id="GO:0016020">
    <property type="term" value="C:membrane"/>
    <property type="evidence" value="ECO:0007669"/>
    <property type="project" value="GOC"/>
</dbReference>
<organism evidence="2">
    <name type="scientific">Lepeophtheirus salmonis</name>
    <name type="common">Salmon louse</name>
    <name type="synonym">Caligus salmonis</name>
    <dbReference type="NCBI Taxonomy" id="72036"/>
    <lineage>
        <taxon>Eukaryota</taxon>
        <taxon>Metazoa</taxon>
        <taxon>Ecdysozoa</taxon>
        <taxon>Arthropoda</taxon>
        <taxon>Crustacea</taxon>
        <taxon>Multicrustacea</taxon>
        <taxon>Hexanauplia</taxon>
        <taxon>Copepoda</taxon>
        <taxon>Siphonostomatoida</taxon>
        <taxon>Caligidae</taxon>
        <taxon>Lepeophtheirus</taxon>
    </lineage>
</organism>
<protein>
    <recommendedName>
        <fullName evidence="1">Endonuclease/exonuclease/phosphatase domain-containing protein</fullName>
    </recommendedName>
</protein>
<dbReference type="SUPFAM" id="SSF56219">
    <property type="entry name" value="DNase I-like"/>
    <property type="match status" value="1"/>
</dbReference>
<sequence length="254" mass="29116">MMSNPTFKLASYNVHGWSDANYEENCERVAALIQKYDIDLVGFQESQGDDFGKVKSLLPAHEYVVDRTWNTSVLSRFPICDVTPGAKKFGGVRHNVVTSKIGNVLVHIVNVHFNHVSEERRLHELSYLKKTLQPLLSDARALQIWLGDFNALTREDYNLEEWNNLSLVRANNRWESPQVEFMNHFRGELGLIDIWAECGSPRPLGTCRFDTRIDYILASTSFLAHFNIIKFDIVDSNASDHRMIYITVQPKIAT</sequence>
<dbReference type="InterPro" id="IPR036691">
    <property type="entry name" value="Endo/exonu/phosph_ase_sf"/>
</dbReference>
<dbReference type="InterPro" id="IPR005135">
    <property type="entry name" value="Endo/exonuclease/phosphatase"/>
</dbReference>
<feature type="domain" description="Endonuclease/exonuclease/phosphatase" evidence="1">
    <location>
        <begin position="27"/>
        <end position="241"/>
    </location>
</feature>
<dbReference type="AlphaFoldDB" id="A0A0K2V2P9"/>
<dbReference type="OrthoDB" id="10050006at2759"/>
<dbReference type="EMBL" id="HACA01026885">
    <property type="protein sequence ID" value="CDW44246.1"/>
    <property type="molecule type" value="Transcribed_RNA"/>
</dbReference>
<dbReference type="InterPro" id="IPR051916">
    <property type="entry name" value="GPI-anchor_lipid_remodeler"/>
</dbReference>
<dbReference type="GO" id="GO:0006506">
    <property type="term" value="P:GPI anchor biosynthetic process"/>
    <property type="evidence" value="ECO:0007669"/>
    <property type="project" value="TreeGrafter"/>
</dbReference>
<reference evidence="2" key="1">
    <citation type="submission" date="2014-05" db="EMBL/GenBank/DDBJ databases">
        <authorList>
            <person name="Chronopoulou M."/>
        </authorList>
    </citation>
    <scope>NUCLEOTIDE SEQUENCE</scope>
    <source>
        <tissue evidence="2">Whole organism</tissue>
    </source>
</reference>
<evidence type="ECO:0000259" key="1">
    <source>
        <dbReference type="Pfam" id="PF03372"/>
    </source>
</evidence>
<accession>A0A0K2V2P9</accession>
<dbReference type="Pfam" id="PF03372">
    <property type="entry name" value="Exo_endo_phos"/>
    <property type="match status" value="1"/>
</dbReference>
<name>A0A0K2V2P9_LEPSM</name>
<proteinExistence type="predicted"/>
<dbReference type="Gene3D" id="3.60.10.10">
    <property type="entry name" value="Endonuclease/exonuclease/phosphatase"/>
    <property type="match status" value="1"/>
</dbReference>
<evidence type="ECO:0000313" key="2">
    <source>
        <dbReference type="EMBL" id="CDW44246.1"/>
    </source>
</evidence>
<dbReference type="PANTHER" id="PTHR14859:SF1">
    <property type="entry name" value="PGAP2-INTERACTING PROTEIN"/>
    <property type="match status" value="1"/>
</dbReference>
<dbReference type="GO" id="GO:0003824">
    <property type="term" value="F:catalytic activity"/>
    <property type="evidence" value="ECO:0007669"/>
    <property type="project" value="InterPro"/>
</dbReference>